<proteinExistence type="predicted"/>
<evidence type="ECO:0000313" key="2">
    <source>
        <dbReference type="EMBL" id="CAK7223974.1"/>
    </source>
</evidence>
<evidence type="ECO:0000256" key="1">
    <source>
        <dbReference type="SAM" id="MobiDB-lite"/>
    </source>
</evidence>
<sequence>MVRTSFVDVPCEESDNYRCSANWSDIGYMLLTIDNVQDSRRAYFDINDSEIEGGKFAATHHSPAYVVVPSAATEAVIPPNIHPRDDVNSNPEYEETPEDFNGSSSSDDDSATAAPQQYATYEDPSPVGFAKGALEDDSGADVPASVVADIVPDNTDSVSVEAPVQEVDDSAASDAAVDASAATPIDASVDTCVDPSVDATVNATQTPSEGTSDSTGQFDAVPDCDDTTAEAAQDNNAESASSGPTYSGGLPMVPETPFTWSLRNVTRDVFYSPNAVSVDFTIDVFPDGQAIPCHIKVDLDENVEPMFASWFVEKCENSDWYMSWGYNDMTDSAVATVIK</sequence>
<gene>
    <name evidence="2" type="ORF">SCUCBS95973_005361</name>
</gene>
<organism evidence="2 3">
    <name type="scientific">Sporothrix curviconia</name>
    <dbReference type="NCBI Taxonomy" id="1260050"/>
    <lineage>
        <taxon>Eukaryota</taxon>
        <taxon>Fungi</taxon>
        <taxon>Dikarya</taxon>
        <taxon>Ascomycota</taxon>
        <taxon>Pezizomycotina</taxon>
        <taxon>Sordariomycetes</taxon>
        <taxon>Sordariomycetidae</taxon>
        <taxon>Ophiostomatales</taxon>
        <taxon>Ophiostomataceae</taxon>
        <taxon>Sporothrix</taxon>
    </lineage>
</organism>
<feature type="region of interest" description="Disordered" evidence="1">
    <location>
        <begin position="202"/>
        <end position="249"/>
    </location>
</feature>
<protein>
    <submittedName>
        <fullName evidence="2">Uncharacterized protein</fullName>
    </submittedName>
</protein>
<dbReference type="EMBL" id="CAWUHB010000029">
    <property type="protein sequence ID" value="CAK7223974.1"/>
    <property type="molecule type" value="Genomic_DNA"/>
</dbReference>
<name>A0ABP0BW89_9PEZI</name>
<feature type="region of interest" description="Disordered" evidence="1">
    <location>
        <begin position="77"/>
        <end position="140"/>
    </location>
</feature>
<feature type="compositionally biased region" description="Polar residues" evidence="1">
    <location>
        <begin position="202"/>
        <end position="217"/>
    </location>
</feature>
<keyword evidence="3" id="KW-1185">Reference proteome</keyword>
<accession>A0ABP0BW89</accession>
<feature type="compositionally biased region" description="Polar residues" evidence="1">
    <location>
        <begin position="233"/>
        <end position="245"/>
    </location>
</feature>
<dbReference type="Proteomes" id="UP001642405">
    <property type="component" value="Unassembled WGS sequence"/>
</dbReference>
<comment type="caution">
    <text evidence="2">The sequence shown here is derived from an EMBL/GenBank/DDBJ whole genome shotgun (WGS) entry which is preliminary data.</text>
</comment>
<reference evidence="2 3" key="1">
    <citation type="submission" date="2024-01" db="EMBL/GenBank/DDBJ databases">
        <authorList>
            <person name="Allen C."/>
            <person name="Tagirdzhanova G."/>
        </authorList>
    </citation>
    <scope>NUCLEOTIDE SEQUENCE [LARGE SCALE GENOMIC DNA]</scope>
</reference>
<evidence type="ECO:0000313" key="3">
    <source>
        <dbReference type="Proteomes" id="UP001642405"/>
    </source>
</evidence>